<evidence type="ECO:0000256" key="1">
    <source>
        <dbReference type="SAM" id="MobiDB-lite"/>
    </source>
</evidence>
<dbReference type="Proteomes" id="UP000735302">
    <property type="component" value="Unassembled WGS sequence"/>
</dbReference>
<name>A0AAV3Y9N0_9GAST</name>
<dbReference type="EMBL" id="BLXT01000744">
    <property type="protein sequence ID" value="GFN79804.1"/>
    <property type="molecule type" value="Genomic_DNA"/>
</dbReference>
<accession>A0AAV3Y9N0</accession>
<reference evidence="2 3" key="1">
    <citation type="journal article" date="2021" name="Elife">
        <title>Chloroplast acquisition without the gene transfer in kleptoplastic sea slugs, Plakobranchus ocellatus.</title>
        <authorList>
            <person name="Maeda T."/>
            <person name="Takahashi S."/>
            <person name="Yoshida T."/>
            <person name="Shimamura S."/>
            <person name="Takaki Y."/>
            <person name="Nagai Y."/>
            <person name="Toyoda A."/>
            <person name="Suzuki Y."/>
            <person name="Arimoto A."/>
            <person name="Ishii H."/>
            <person name="Satoh N."/>
            <person name="Nishiyama T."/>
            <person name="Hasebe M."/>
            <person name="Maruyama T."/>
            <person name="Minagawa J."/>
            <person name="Obokata J."/>
            <person name="Shigenobu S."/>
        </authorList>
    </citation>
    <scope>NUCLEOTIDE SEQUENCE [LARGE SCALE GENOMIC DNA]</scope>
</reference>
<keyword evidence="3" id="KW-1185">Reference proteome</keyword>
<organism evidence="2 3">
    <name type="scientific">Plakobranchus ocellatus</name>
    <dbReference type="NCBI Taxonomy" id="259542"/>
    <lineage>
        <taxon>Eukaryota</taxon>
        <taxon>Metazoa</taxon>
        <taxon>Spiralia</taxon>
        <taxon>Lophotrochozoa</taxon>
        <taxon>Mollusca</taxon>
        <taxon>Gastropoda</taxon>
        <taxon>Heterobranchia</taxon>
        <taxon>Euthyneura</taxon>
        <taxon>Panpulmonata</taxon>
        <taxon>Sacoglossa</taxon>
        <taxon>Placobranchoidea</taxon>
        <taxon>Plakobranchidae</taxon>
        <taxon>Plakobranchus</taxon>
    </lineage>
</organism>
<gene>
    <name evidence="2" type="ORF">PoB_000631000</name>
</gene>
<sequence>MHAGKSEIRATAPGIGNTRSDYGLLSGVAQWSIDSTKPTNLSLSNTNAHYQDWLTYAFTATARATRESDRGASRMRCHMSVLPPGSRAHGPLTGDASLLPQGTGNNGRFRATHDCL</sequence>
<protein>
    <submittedName>
        <fullName evidence="2">Uncharacterized protein</fullName>
    </submittedName>
</protein>
<feature type="region of interest" description="Disordered" evidence="1">
    <location>
        <begin position="80"/>
        <end position="105"/>
    </location>
</feature>
<evidence type="ECO:0000313" key="3">
    <source>
        <dbReference type="Proteomes" id="UP000735302"/>
    </source>
</evidence>
<proteinExistence type="predicted"/>
<evidence type="ECO:0000313" key="2">
    <source>
        <dbReference type="EMBL" id="GFN79804.1"/>
    </source>
</evidence>
<dbReference type="AlphaFoldDB" id="A0AAV3Y9N0"/>
<comment type="caution">
    <text evidence="2">The sequence shown here is derived from an EMBL/GenBank/DDBJ whole genome shotgun (WGS) entry which is preliminary data.</text>
</comment>